<accession>A0AA36FPG0</accession>
<keyword evidence="2" id="KW-0722">Serine protease inhibitor</keyword>
<evidence type="ECO:0000259" key="4">
    <source>
        <dbReference type="PROSITE" id="PS51465"/>
    </source>
</evidence>
<dbReference type="InterPro" id="IPR002350">
    <property type="entry name" value="Kazal_dom"/>
</dbReference>
<dbReference type="Proteomes" id="UP001177023">
    <property type="component" value="Unassembled WGS sequence"/>
</dbReference>
<dbReference type="InterPro" id="IPR050653">
    <property type="entry name" value="Prot_Inhib_GrowthFact_Antg"/>
</dbReference>
<evidence type="ECO:0000313" key="6">
    <source>
        <dbReference type="Proteomes" id="UP001177023"/>
    </source>
</evidence>
<evidence type="ECO:0000313" key="5">
    <source>
        <dbReference type="EMBL" id="CAJ0557949.1"/>
    </source>
</evidence>
<dbReference type="FunFam" id="3.30.60.30:FF:000040">
    <property type="entry name" value="Agrin, putative"/>
    <property type="match status" value="1"/>
</dbReference>
<dbReference type="PANTHER" id="PTHR10913:SF45">
    <property type="entry name" value="FOLLISTATIN, ISOFORM A-RELATED"/>
    <property type="match status" value="1"/>
</dbReference>
<dbReference type="InterPro" id="IPR036058">
    <property type="entry name" value="Kazal_dom_sf"/>
</dbReference>
<dbReference type="InterPro" id="IPR003645">
    <property type="entry name" value="Fol_N"/>
</dbReference>
<feature type="domain" description="Kazal-like" evidence="4">
    <location>
        <begin position="304"/>
        <end position="340"/>
    </location>
</feature>
<keyword evidence="6" id="KW-1185">Reference proteome</keyword>
<dbReference type="SMART" id="SM00280">
    <property type="entry name" value="KAZAL"/>
    <property type="match status" value="4"/>
</dbReference>
<gene>
    <name evidence="5" type="ORF">MSPICULIGERA_LOCUS696</name>
</gene>
<dbReference type="GO" id="GO:0005576">
    <property type="term" value="C:extracellular region"/>
    <property type="evidence" value="ECO:0007669"/>
    <property type="project" value="TreeGrafter"/>
</dbReference>
<keyword evidence="3" id="KW-1015">Disulfide bond</keyword>
<feature type="domain" description="Kazal-like" evidence="4">
    <location>
        <begin position="137"/>
        <end position="184"/>
    </location>
</feature>
<dbReference type="CDD" id="cd00104">
    <property type="entry name" value="KAZAL_FS"/>
    <property type="match status" value="4"/>
</dbReference>
<evidence type="ECO:0000256" key="3">
    <source>
        <dbReference type="ARBA" id="ARBA00023157"/>
    </source>
</evidence>
<dbReference type="Pfam" id="PF07648">
    <property type="entry name" value="Kazal_2"/>
    <property type="match status" value="5"/>
</dbReference>
<dbReference type="GO" id="GO:0030154">
    <property type="term" value="P:cell differentiation"/>
    <property type="evidence" value="ECO:0007669"/>
    <property type="project" value="TreeGrafter"/>
</dbReference>
<dbReference type="Gene3D" id="3.30.60.30">
    <property type="match status" value="5"/>
</dbReference>
<dbReference type="AlphaFoldDB" id="A0AA36FPG0"/>
<protein>
    <recommendedName>
        <fullName evidence="4">Kazal-like domain-containing protein</fullName>
    </recommendedName>
</protein>
<organism evidence="5 6">
    <name type="scientific">Mesorhabditis spiculigera</name>
    <dbReference type="NCBI Taxonomy" id="96644"/>
    <lineage>
        <taxon>Eukaryota</taxon>
        <taxon>Metazoa</taxon>
        <taxon>Ecdysozoa</taxon>
        <taxon>Nematoda</taxon>
        <taxon>Chromadorea</taxon>
        <taxon>Rhabditida</taxon>
        <taxon>Rhabditina</taxon>
        <taxon>Rhabditomorpha</taxon>
        <taxon>Rhabditoidea</taxon>
        <taxon>Rhabditidae</taxon>
        <taxon>Mesorhabditinae</taxon>
        <taxon>Mesorhabditis</taxon>
    </lineage>
</organism>
<reference evidence="5" key="1">
    <citation type="submission" date="2023-06" db="EMBL/GenBank/DDBJ databases">
        <authorList>
            <person name="Delattre M."/>
        </authorList>
    </citation>
    <scope>NUCLEOTIDE SEQUENCE</scope>
    <source>
        <strain evidence="5">AF72</strain>
    </source>
</reference>
<name>A0AA36FPG0_9BILA</name>
<comment type="caution">
    <text evidence="5">The sequence shown here is derived from an EMBL/GenBank/DDBJ whole genome shotgun (WGS) entry which is preliminary data.</text>
</comment>
<keyword evidence="1" id="KW-0646">Protease inhibitor</keyword>
<sequence>MWPRGGLYRRTEKRPLCHLKQDACETKLNITLKYYGKCDPCDGHVCAVGTTCKIGQHRRPECRCSQQCPLHRSPVCGSDGQTYENDCVMKVAACREDRQITVWKEGNCKDVGNPCSSLMCPPGTRCQISPQSTAKCECDGECPQIVKPVCATDGKTYSNECEMRKAGCEATKRLAVRHTGSCGVGVCSTFTGCRAPQVCVPKGDKPRCVCPECGDELKEVCGSDAQTYANECRLRQTSCKTGQSLFVKYNGICEGCEKLRDKCEFYSICVSDGKGTGTCQCPIECPVGNHQQQQQGNSNGKEGPVCGTDGVTYSSECHLRRSACQRRKFVVVAFAGKCDACQNVECGYGQECRGGVCTCNYHCPVSAPDSSRVCEILNSPPLDRSHRQKTLLAQNPQNRTIGSTCSYQSECAHLSAICHLQRGKAGRCQCAGNSRWDGKSCGEEAIALPSLNLRFDGRQTANVANIDRYSGVLNVTLQFSAAASNGALIDVLMVVGKRMQLRVDQRRLLLQ</sequence>
<feature type="domain" description="Kazal-like" evidence="4">
    <location>
        <begin position="209"/>
        <end position="255"/>
    </location>
</feature>
<proteinExistence type="predicted"/>
<feature type="domain" description="Kazal-like" evidence="4">
    <location>
        <begin position="63"/>
        <end position="110"/>
    </location>
</feature>
<evidence type="ECO:0000256" key="2">
    <source>
        <dbReference type="ARBA" id="ARBA00022900"/>
    </source>
</evidence>
<feature type="non-terminal residue" evidence="5">
    <location>
        <position position="1"/>
    </location>
</feature>
<dbReference type="EMBL" id="CATQJA010000158">
    <property type="protein sequence ID" value="CAJ0557949.1"/>
    <property type="molecule type" value="Genomic_DNA"/>
</dbReference>
<dbReference type="SUPFAM" id="SSF100895">
    <property type="entry name" value="Kazal-type serine protease inhibitors"/>
    <property type="match status" value="4"/>
</dbReference>
<dbReference type="SMART" id="SM00274">
    <property type="entry name" value="FOLN"/>
    <property type="match status" value="4"/>
</dbReference>
<dbReference type="PANTHER" id="PTHR10913">
    <property type="entry name" value="FOLLISTATIN-RELATED"/>
    <property type="match status" value="1"/>
</dbReference>
<dbReference type="PROSITE" id="PS51465">
    <property type="entry name" value="KAZAL_2"/>
    <property type="match status" value="4"/>
</dbReference>
<evidence type="ECO:0000256" key="1">
    <source>
        <dbReference type="ARBA" id="ARBA00022690"/>
    </source>
</evidence>